<dbReference type="SUPFAM" id="SSF81606">
    <property type="entry name" value="PP2C-like"/>
    <property type="match status" value="1"/>
</dbReference>
<proteinExistence type="predicted"/>
<comment type="caution">
    <text evidence="3">The sequence shown here is derived from an EMBL/GenBank/DDBJ whole genome shotgun (WGS) entry which is preliminary data.</text>
</comment>
<evidence type="ECO:0000313" key="4">
    <source>
        <dbReference type="Proteomes" id="UP001107558"/>
    </source>
</evidence>
<reference evidence="3" key="1">
    <citation type="submission" date="2021-03" db="EMBL/GenBank/DDBJ databases">
        <title>Chromosome level genome of the anhydrobiotic midge Polypedilum vanderplanki.</title>
        <authorList>
            <person name="Yoshida Y."/>
            <person name="Kikawada T."/>
            <person name="Gusev O."/>
        </authorList>
    </citation>
    <scope>NUCLEOTIDE SEQUENCE</scope>
    <source>
        <strain evidence="3">NIAS01</strain>
        <tissue evidence="3">Whole body or cell culture</tissue>
    </source>
</reference>
<evidence type="ECO:0000313" key="3">
    <source>
        <dbReference type="EMBL" id="KAG5676287.1"/>
    </source>
</evidence>
<dbReference type="InterPro" id="IPR036457">
    <property type="entry name" value="PPM-type-like_dom_sf"/>
</dbReference>
<name>A0A9J6C2N0_POLVA</name>
<keyword evidence="1" id="KW-0175">Coiled coil</keyword>
<protein>
    <submittedName>
        <fullName evidence="3">Uncharacterized protein</fullName>
    </submittedName>
</protein>
<dbReference type="AlphaFoldDB" id="A0A9J6C2N0"/>
<dbReference type="Proteomes" id="UP001107558">
    <property type="component" value="Chromosome 2"/>
</dbReference>
<organism evidence="3 4">
    <name type="scientific">Polypedilum vanderplanki</name>
    <name type="common">Sleeping chironomid midge</name>
    <dbReference type="NCBI Taxonomy" id="319348"/>
    <lineage>
        <taxon>Eukaryota</taxon>
        <taxon>Metazoa</taxon>
        <taxon>Ecdysozoa</taxon>
        <taxon>Arthropoda</taxon>
        <taxon>Hexapoda</taxon>
        <taxon>Insecta</taxon>
        <taxon>Pterygota</taxon>
        <taxon>Neoptera</taxon>
        <taxon>Endopterygota</taxon>
        <taxon>Diptera</taxon>
        <taxon>Nematocera</taxon>
        <taxon>Chironomoidea</taxon>
        <taxon>Chironomidae</taxon>
        <taxon>Chironominae</taxon>
        <taxon>Polypedilum</taxon>
        <taxon>Polypedilum</taxon>
    </lineage>
</organism>
<sequence length="417" mass="46901">MLEKIHNQCNIKINQKLKFLITDNYRTIATDLCALAKSQGSRDNISVIVVYLKEPELIATQSWPSEITQNKDIMENLNLYESEQVAPSQQQPAIVSLDALGNTNQDIFNNPFGDFNNQLISNVTMAKSTDITDMVMQQQPENEFCNLTDTLTSNLNNINNNKITNGSHADEIFNAIDDGEQQQQQQQPSQSDSNVLILNDDNNNSNDNFNNPDMGPETDVDAIEDDEDFHYHAGSNEIATGGEKEKTQMEFKETDDVTDHMQMNFGSEIATDNAMIVGNSSLENKIFEELSLHNPDMMMSGGINPFAGNEFIDNSTAEIITDNKLMEEQIDEMQQELKQEIEHGANDFIENVEHEIDFVTHEQETAPLDAATFEASGFASELEQELISANDEMNEEVAIQEEKEQQQQPLMSGELRI</sequence>
<gene>
    <name evidence="3" type="ORF">PVAND_006135</name>
</gene>
<feature type="coiled-coil region" evidence="1">
    <location>
        <begin position="316"/>
        <end position="343"/>
    </location>
</feature>
<evidence type="ECO:0000256" key="2">
    <source>
        <dbReference type="SAM" id="MobiDB-lite"/>
    </source>
</evidence>
<dbReference type="OrthoDB" id="416093at2759"/>
<dbReference type="EMBL" id="JADBJN010000002">
    <property type="protein sequence ID" value="KAG5676287.1"/>
    <property type="molecule type" value="Genomic_DNA"/>
</dbReference>
<accession>A0A9J6C2N0</accession>
<keyword evidence="4" id="KW-1185">Reference proteome</keyword>
<evidence type="ECO:0000256" key="1">
    <source>
        <dbReference type="SAM" id="Coils"/>
    </source>
</evidence>
<feature type="compositionally biased region" description="Low complexity" evidence="2">
    <location>
        <begin position="181"/>
        <end position="213"/>
    </location>
</feature>
<feature type="region of interest" description="Disordered" evidence="2">
    <location>
        <begin position="179"/>
        <end position="221"/>
    </location>
</feature>